<dbReference type="Gene3D" id="2.60.120.260">
    <property type="entry name" value="Galactose-binding domain-like"/>
    <property type="match status" value="1"/>
</dbReference>
<keyword evidence="4 10" id="KW-0378">Hydrolase</keyword>
<proteinExistence type="predicted"/>
<dbReference type="SUPFAM" id="SSF49303">
    <property type="entry name" value="beta-Galactosidase/glucuronidase domain"/>
    <property type="match status" value="2"/>
</dbReference>
<dbReference type="InterPro" id="IPR041447">
    <property type="entry name" value="Mannosidase_ig"/>
</dbReference>
<keyword evidence="11" id="KW-1185">Reference proteome</keyword>
<dbReference type="Pfam" id="PF17753">
    <property type="entry name" value="Ig_mannosidase"/>
    <property type="match status" value="1"/>
</dbReference>
<comment type="catalytic activity">
    <reaction evidence="1">
        <text>Hydrolysis of terminal, non-reducing beta-D-mannose residues in beta-D-mannosides.</text>
        <dbReference type="EC" id="3.2.1.25"/>
    </reaction>
</comment>
<feature type="domain" description="Beta-mannosidase Ig-fold" evidence="7">
    <location>
        <begin position="735"/>
        <end position="802"/>
    </location>
</feature>
<dbReference type="GO" id="GO:0016787">
    <property type="term" value="F:hydrolase activity"/>
    <property type="evidence" value="ECO:0007669"/>
    <property type="project" value="UniProtKB-KW"/>
</dbReference>
<dbReference type="InterPro" id="IPR008979">
    <property type="entry name" value="Galactose-bd-like_sf"/>
</dbReference>
<evidence type="ECO:0000259" key="9">
    <source>
        <dbReference type="Pfam" id="PF22666"/>
    </source>
</evidence>
<dbReference type="EC" id="3.2.1.25" evidence="3"/>
<dbReference type="InterPro" id="IPR013783">
    <property type="entry name" value="Ig-like_fold"/>
</dbReference>
<name>A0ABN5PJR7_9VIBR</name>
<dbReference type="InterPro" id="IPR050887">
    <property type="entry name" value="Beta-mannosidase_GH2"/>
</dbReference>
<organism evidence="10 11">
    <name type="scientific">Vibrio alfacsensis</name>
    <dbReference type="NCBI Taxonomy" id="1074311"/>
    <lineage>
        <taxon>Bacteria</taxon>
        <taxon>Pseudomonadati</taxon>
        <taxon>Pseudomonadota</taxon>
        <taxon>Gammaproteobacteria</taxon>
        <taxon>Vibrionales</taxon>
        <taxon>Vibrionaceae</taxon>
        <taxon>Vibrio</taxon>
    </lineage>
</organism>
<dbReference type="InterPro" id="IPR041625">
    <property type="entry name" value="Beta-mannosidase_Ig"/>
</dbReference>
<comment type="pathway">
    <text evidence="2">Glycan metabolism; N-glycan degradation.</text>
</comment>
<dbReference type="SUPFAM" id="SSF49785">
    <property type="entry name" value="Galactose-binding domain-like"/>
    <property type="match status" value="1"/>
</dbReference>
<evidence type="ECO:0000313" key="11">
    <source>
        <dbReference type="Proteomes" id="UP000262832"/>
    </source>
</evidence>
<evidence type="ECO:0000256" key="2">
    <source>
        <dbReference type="ARBA" id="ARBA00004740"/>
    </source>
</evidence>
<dbReference type="InterPro" id="IPR036156">
    <property type="entry name" value="Beta-gal/glucu_dom_sf"/>
</dbReference>
<dbReference type="RefSeq" id="WP_128813306.1">
    <property type="nucleotide sequence ID" value="NZ_CP032094.1"/>
</dbReference>
<evidence type="ECO:0000256" key="5">
    <source>
        <dbReference type="ARBA" id="ARBA00023180"/>
    </source>
</evidence>
<dbReference type="Gene3D" id="3.20.20.80">
    <property type="entry name" value="Glycosidases"/>
    <property type="match status" value="1"/>
</dbReference>
<evidence type="ECO:0000256" key="4">
    <source>
        <dbReference type="ARBA" id="ARBA00022801"/>
    </source>
</evidence>
<gene>
    <name evidence="10" type="ORF">D1115_21370</name>
</gene>
<evidence type="ECO:0000259" key="7">
    <source>
        <dbReference type="Pfam" id="PF17753"/>
    </source>
</evidence>
<dbReference type="Gene3D" id="2.60.40.10">
    <property type="entry name" value="Immunoglobulins"/>
    <property type="match status" value="2"/>
</dbReference>
<feature type="domain" description="Beta-mannosidase-like galactose-binding" evidence="9">
    <location>
        <begin position="10"/>
        <end position="181"/>
    </location>
</feature>
<sequence>MAHFELNGLWQLTSPQRPDIDIVMTLPGDNVSALLQAELIPNPYFADNEAKVRWIEQCDWHISRQFEVEASVLSAKQVWMTLTRVDTLATFFINDEQVLTCSNMFAQQRVDIKPYLTHGTNTIRVEFARVDLEGEERAKNLPFPIPSAMGNNQIPHMNLIRKTQCHSGWDWGICLMVSGIYDPIQIDVVNELWLKGFSTEQNWQADGSVIVDVLVEVETENQSHEVFVELDGMTQSMHTEGSGHYHFQCHVLEPLLWWPAGYGEANLYKISVSCGEQKLSRKLGLRQLSLNNQADEHGSAMEFVVNGVPINAKGANWIPVDAMPGRECDGRYRNLLQSAVDANMNMIRVWGGGQYESETFYSLCDELGLLVWQDMMFACSLYPSDDAFLKDVEQELRFQIPRLKEHPSIALWCGDNEVIGAIGWYDESKHNKVKYTVNYDRLNRMVEQVIGQQDDSRRFWPSSPCNGELDFGDAWHDDSKGDMHFWDVWHSGKSFNAYLNINPRFCSEFGFQSWPSFAETKQFVPEQDWNVTSPTFEQHQKNPRGNSIITEMFTRYFRFPSGFEQMLYLSQVQQAVAIKTACDHWRAISPVCRGMLYWQLNDNWPVSSWSSLEYSGRWKQLHYHAKRFFAPQYLVFSEHTGKLSLHLLNDAKDSVDVSAQLHWVNWQGEVKQTWPLEHSVSSDSNTVIWQLDESFDSSELKSGFFYVEAQVAQDKITNTWFSSHELKTLPMERTKIEVTIETNKVTLVADKPAFFVHLECDTDGKFSDSSLTLLANKPVTIEFLGSDLNAMATSLRVYHLMQS</sequence>
<dbReference type="Pfam" id="PF22666">
    <property type="entry name" value="Glyco_hydro_2_N2"/>
    <property type="match status" value="1"/>
</dbReference>
<dbReference type="EMBL" id="CP032094">
    <property type="protein sequence ID" value="AXY03417.1"/>
    <property type="molecule type" value="Genomic_DNA"/>
</dbReference>
<dbReference type="SUPFAM" id="SSF51445">
    <property type="entry name" value="(Trans)glycosidases"/>
    <property type="match status" value="1"/>
</dbReference>
<dbReference type="InterPro" id="IPR017853">
    <property type="entry name" value="GH"/>
</dbReference>
<evidence type="ECO:0000313" key="10">
    <source>
        <dbReference type="EMBL" id="AXY03417.1"/>
    </source>
</evidence>
<reference evidence="10 11" key="1">
    <citation type="submission" date="2018-08" db="EMBL/GenBank/DDBJ databases">
        <title>Genomic taxonomy of the Vibrionaceae family.</title>
        <authorList>
            <person name="Gomez-Gil B."/>
            <person name="Tanaka M."/>
            <person name="Sawabe T."/>
            <person name="Enciso-Ibarra K."/>
        </authorList>
    </citation>
    <scope>NUCLEOTIDE SEQUENCE [LARGE SCALE GENOMIC DNA]</scope>
    <source>
        <strain evidence="10 11">CAIM 1831</strain>
    </source>
</reference>
<dbReference type="PANTHER" id="PTHR43730:SF1">
    <property type="entry name" value="BETA-MANNOSIDASE"/>
    <property type="match status" value="1"/>
</dbReference>
<protein>
    <recommendedName>
        <fullName evidence="3">beta-mannosidase</fullName>
        <ecNumber evidence="3">3.2.1.25</ecNumber>
    </recommendedName>
</protein>
<keyword evidence="5" id="KW-0325">Glycoprotein</keyword>
<dbReference type="InterPro" id="IPR054593">
    <property type="entry name" value="Beta-mannosidase-like_N2"/>
</dbReference>
<keyword evidence="6" id="KW-0326">Glycosidase</keyword>
<dbReference type="PANTHER" id="PTHR43730">
    <property type="entry name" value="BETA-MANNOSIDASE"/>
    <property type="match status" value="1"/>
</dbReference>
<accession>A0ABN5PJR7</accession>
<evidence type="ECO:0000256" key="6">
    <source>
        <dbReference type="ARBA" id="ARBA00023295"/>
    </source>
</evidence>
<evidence type="ECO:0000259" key="8">
    <source>
        <dbReference type="Pfam" id="PF17786"/>
    </source>
</evidence>
<feature type="domain" description="Mannosidase Ig/CBM-like" evidence="8">
    <location>
        <begin position="641"/>
        <end position="717"/>
    </location>
</feature>
<dbReference type="Proteomes" id="UP000262832">
    <property type="component" value="Chromosome II"/>
</dbReference>
<evidence type="ECO:0000256" key="1">
    <source>
        <dbReference type="ARBA" id="ARBA00000829"/>
    </source>
</evidence>
<evidence type="ECO:0000256" key="3">
    <source>
        <dbReference type="ARBA" id="ARBA00012754"/>
    </source>
</evidence>
<dbReference type="Pfam" id="PF17786">
    <property type="entry name" value="Mannosidase_ig"/>
    <property type="match status" value="1"/>
</dbReference>